<reference evidence="3" key="1">
    <citation type="submission" date="2023-06" db="EMBL/GenBank/DDBJ databases">
        <title>Draft genome of Marssonina rosae.</title>
        <authorList>
            <person name="Cheng Q."/>
        </authorList>
    </citation>
    <scope>NUCLEOTIDE SEQUENCE</scope>
    <source>
        <strain evidence="3">R4</strain>
    </source>
</reference>
<feature type="compositionally biased region" description="Acidic residues" evidence="1">
    <location>
        <begin position="569"/>
        <end position="587"/>
    </location>
</feature>
<evidence type="ECO:0000256" key="1">
    <source>
        <dbReference type="SAM" id="MobiDB-lite"/>
    </source>
</evidence>
<protein>
    <recommendedName>
        <fullName evidence="2">Putative zinc-finger domain-containing protein</fullName>
    </recommendedName>
</protein>
<feature type="domain" description="Putative zinc-finger" evidence="2">
    <location>
        <begin position="1168"/>
        <end position="1189"/>
    </location>
</feature>
<feature type="compositionally biased region" description="Low complexity" evidence="1">
    <location>
        <begin position="625"/>
        <end position="645"/>
    </location>
</feature>
<feature type="compositionally biased region" description="Pro residues" evidence="1">
    <location>
        <begin position="1056"/>
        <end position="1074"/>
    </location>
</feature>
<feature type="region of interest" description="Disordered" evidence="1">
    <location>
        <begin position="508"/>
        <end position="705"/>
    </location>
</feature>
<dbReference type="PANTHER" id="PTHR21563">
    <property type="entry name" value="ZINC FINGER C3H1 DOMAIN-CONTAINING PROTEIN"/>
    <property type="match status" value="1"/>
</dbReference>
<feature type="compositionally biased region" description="Low complexity" evidence="1">
    <location>
        <begin position="511"/>
        <end position="524"/>
    </location>
</feature>
<feature type="region of interest" description="Disordered" evidence="1">
    <location>
        <begin position="201"/>
        <end position="234"/>
    </location>
</feature>
<feature type="compositionally biased region" description="Polar residues" evidence="1">
    <location>
        <begin position="422"/>
        <end position="434"/>
    </location>
</feature>
<dbReference type="AlphaFoldDB" id="A0AAD9SW17"/>
<dbReference type="GO" id="GO:0005634">
    <property type="term" value="C:nucleus"/>
    <property type="evidence" value="ECO:0007669"/>
    <property type="project" value="TreeGrafter"/>
</dbReference>
<accession>A0AAD9SW17</accession>
<feature type="region of interest" description="Disordered" evidence="1">
    <location>
        <begin position="718"/>
        <end position="749"/>
    </location>
</feature>
<proteinExistence type="predicted"/>
<dbReference type="EMBL" id="JAUBYV010000009">
    <property type="protein sequence ID" value="KAK2624771.1"/>
    <property type="molecule type" value="Genomic_DNA"/>
</dbReference>
<evidence type="ECO:0000313" key="3">
    <source>
        <dbReference type="EMBL" id="KAK2624771.1"/>
    </source>
</evidence>
<comment type="caution">
    <text evidence="3">The sequence shown here is derived from an EMBL/GenBank/DDBJ whole genome shotgun (WGS) entry which is preliminary data.</text>
</comment>
<dbReference type="GO" id="GO:0000178">
    <property type="term" value="C:exosome (RNase complex)"/>
    <property type="evidence" value="ECO:0007669"/>
    <property type="project" value="TreeGrafter"/>
</dbReference>
<evidence type="ECO:0000313" key="4">
    <source>
        <dbReference type="Proteomes" id="UP001285354"/>
    </source>
</evidence>
<dbReference type="PANTHER" id="PTHR21563:SF3">
    <property type="entry name" value="ZINC FINGER C3H1 DOMAIN-CONTAINING PROTEIN"/>
    <property type="match status" value="1"/>
</dbReference>
<name>A0AAD9SW17_9HELO</name>
<feature type="compositionally biased region" description="Low complexity" evidence="1">
    <location>
        <begin position="829"/>
        <end position="842"/>
    </location>
</feature>
<feature type="compositionally biased region" description="Basic and acidic residues" evidence="1">
    <location>
        <begin position="817"/>
        <end position="826"/>
    </location>
</feature>
<sequence length="1275" mass="138907">MSDYLATQYGAPYREQPGPPYLAPAYTPQYMQPDQSQQEQIAPHYDASATAFAYNRSAPSFSASAVASGVPPLPIFQGWNQESIPLPTYTGYENNVNPQYFRQPNRPSFQQHASDVNNSHGKMSEGEFDNNSMAAQTSTGYGATQYRENGRTGYSDTVQRAVYSKPEDHGSHKPSYSADSFNYNLRDSPKMGSQQSGFCHPYNPSGDYGQSKLDSTNSYAPKHGKGPSKDEWSANSNCASTWLDGQTKEHHAVTQGRDARQDLPAVTAQSTFGHTEPLSKIRSVADSRKKAQGAILNLWPYDVRYQTYIDEGFSKDIVESLFDELKMTRNNAKAPETANANGTPAKPGLQVSPKEDLSSRQSKAKSPVGPLTSAKKRVELSTMEANAPAPAKQTVMTDKEKTLQSKMEALRKSREERAQKAASKNVNRPATSGPQAEPPKLPTQSLSSSIPTLPATSPPTIRDVTTETSLGLSGLAPQQQSSIIPGLFLASTTSVNANSLSGPNMISTQMASTDSSTARATTPTQTKAPSNQNTRKRPVAADFDQAVSTPYKRPFGHSSNGQRLVINVSEDEDSEDDDVAMDLESQADQDSPVISARKMSDQRPAAIRNIAPLSNFPARKPFSPPSNSSTSTAPPMQAAANNPMARVERLGRVESEMEALKKQIAAREARQKAKQTSSGSYTPRTSEDHGTGSKTPTPNLADKIENSVKMQQMIQIADSKVAHEQQKLADAQAEESAKAEELKKNEAEQKRLRREKIAADIPLADAIVSQGQSKLEQLRAQMEAIEAEVQKGLDDKRKLAEEMERLGQEAEEQLQAQKDKLSDLDRQLSTSSEDSPRPRSSSLVGTDVSAVVEPAASQTFPLSEPETEFAAVSNLQASSSHESSVNVQPPSIIETPVSTQEIHSQHASGYTTVQDDSNNYSISAVEDHDQEVNPELEAEQEDLEKNTTSTVCSRACKIFLPIFRDFLSHTVVLTDTIATQDQALEAALQEAVRAEVDSHAGAKNLDADDSYAPDPSQLASKSMDPVVEENRSPEYSPTLDRTVPDVGQSDEYEPPEATPPADEPPYSPPFSPAPPDHKIAIDGAVTALDDLGRGHIEKHTPSGNSIPPEVAGGPAPVTDKPKHELFKPYESPLKRFAAYRFHPSFKQDVQGGLRSKTYSHKIKTKIEFCRYELAGGICNDATCAEQHFRDIVLPGAWFVAYGQHDDAVLTALGSPEEFKGEQRERFCAGLKGVLMDLRVRKIRDFDIIASDIIAHRAKFLGDKSKVLASLEGTSI</sequence>
<feature type="region of interest" description="Disordered" evidence="1">
    <location>
        <begin position="1000"/>
        <end position="1078"/>
    </location>
</feature>
<evidence type="ECO:0000259" key="2">
    <source>
        <dbReference type="Pfam" id="PF10650"/>
    </source>
</evidence>
<gene>
    <name evidence="3" type="ORF">QTJ16_005964</name>
</gene>
<feature type="region of interest" description="Disordered" evidence="1">
    <location>
        <begin position="333"/>
        <end position="469"/>
    </location>
</feature>
<feature type="compositionally biased region" description="Polar residues" evidence="1">
    <location>
        <begin position="442"/>
        <end position="459"/>
    </location>
</feature>
<feature type="region of interest" description="Disordered" evidence="1">
    <location>
        <begin position="1094"/>
        <end position="1116"/>
    </location>
</feature>
<keyword evidence="4" id="KW-1185">Reference proteome</keyword>
<dbReference type="InterPro" id="IPR019607">
    <property type="entry name" value="Putative_zinc-finger_domain"/>
</dbReference>
<organism evidence="3 4">
    <name type="scientific">Diplocarpon rosae</name>
    <dbReference type="NCBI Taxonomy" id="946125"/>
    <lineage>
        <taxon>Eukaryota</taxon>
        <taxon>Fungi</taxon>
        <taxon>Dikarya</taxon>
        <taxon>Ascomycota</taxon>
        <taxon>Pezizomycotina</taxon>
        <taxon>Leotiomycetes</taxon>
        <taxon>Helotiales</taxon>
        <taxon>Drepanopezizaceae</taxon>
        <taxon>Diplocarpon</taxon>
    </lineage>
</organism>
<dbReference type="Proteomes" id="UP001285354">
    <property type="component" value="Unassembled WGS sequence"/>
</dbReference>
<feature type="compositionally biased region" description="Basic and acidic residues" evidence="1">
    <location>
        <begin position="790"/>
        <end position="808"/>
    </location>
</feature>
<feature type="compositionally biased region" description="Polar residues" evidence="1">
    <location>
        <begin position="674"/>
        <end position="684"/>
    </location>
</feature>
<dbReference type="InterPro" id="IPR039278">
    <property type="entry name" value="Red1"/>
</dbReference>
<feature type="compositionally biased region" description="Basic and acidic residues" evidence="1">
    <location>
        <begin position="735"/>
        <end position="749"/>
    </location>
</feature>
<feature type="compositionally biased region" description="Basic and acidic residues" evidence="1">
    <location>
        <begin position="646"/>
        <end position="671"/>
    </location>
</feature>
<dbReference type="Pfam" id="PF10650">
    <property type="entry name" value="zf-C3H1"/>
    <property type="match status" value="1"/>
</dbReference>
<feature type="compositionally biased region" description="Basic and acidic residues" evidence="1">
    <location>
        <begin position="397"/>
        <end position="419"/>
    </location>
</feature>
<feature type="region of interest" description="Disordered" evidence="1">
    <location>
        <begin position="790"/>
        <end position="849"/>
    </location>
</feature>